<proteinExistence type="inferred from homology"/>
<evidence type="ECO:0000256" key="7">
    <source>
        <dbReference type="ARBA" id="ARBA00022833"/>
    </source>
</evidence>
<dbReference type="CDD" id="cd16482">
    <property type="entry name" value="RING-H2_UBR1-like"/>
    <property type="match status" value="1"/>
</dbReference>
<evidence type="ECO:0000256" key="10">
    <source>
        <dbReference type="RuleBase" id="RU366018"/>
    </source>
</evidence>
<comment type="function">
    <text evidence="10">Ubiquitin ligase protein which is a component of the N-end rule pathway. Recognizes and binds to proteins bearing specific N-terminal residues that are destabilizing according to the N-end rule, leading to their ubiquitination and subsequent degradation.</text>
</comment>
<protein>
    <recommendedName>
        <fullName evidence="10">E3 ubiquitin-protein ligase</fullName>
        <ecNumber evidence="10">2.3.2.27</ecNumber>
    </recommendedName>
</protein>
<dbReference type="HOGENOM" id="CLU_000412_0_0_1"/>
<dbReference type="EnsemblProtists" id="PYU1_T005757">
    <property type="protein sequence ID" value="PYU1_T005757"/>
    <property type="gene ID" value="PYU1_G005746"/>
</dbReference>
<keyword evidence="4 10" id="KW-0479">Metal-binding</keyword>
<dbReference type="eggNOG" id="KOG1139">
    <property type="taxonomic scope" value="Eukaryota"/>
</dbReference>
<dbReference type="InterPro" id="IPR039164">
    <property type="entry name" value="UBR1-like"/>
</dbReference>
<comment type="pathway">
    <text evidence="2 10">Protein modification; protein ubiquitination.</text>
</comment>
<dbReference type="Proteomes" id="UP000019132">
    <property type="component" value="Unassembled WGS sequence"/>
</dbReference>
<organism evidence="13 14">
    <name type="scientific">Globisporangium ultimum (strain ATCC 200006 / CBS 805.95 / DAOM BR144)</name>
    <name type="common">Pythium ultimum</name>
    <dbReference type="NCBI Taxonomy" id="431595"/>
    <lineage>
        <taxon>Eukaryota</taxon>
        <taxon>Sar</taxon>
        <taxon>Stramenopiles</taxon>
        <taxon>Oomycota</taxon>
        <taxon>Peronosporomycetes</taxon>
        <taxon>Pythiales</taxon>
        <taxon>Pythiaceae</taxon>
        <taxon>Globisporangium</taxon>
    </lineage>
</organism>
<dbReference type="STRING" id="431595.K3WLB5"/>
<dbReference type="InterPro" id="IPR055194">
    <property type="entry name" value="UBR1-like_WH"/>
</dbReference>
<dbReference type="Pfam" id="PF22960">
    <property type="entry name" value="WHD_UBR1"/>
    <property type="match status" value="1"/>
</dbReference>
<dbReference type="GO" id="GO:0071596">
    <property type="term" value="P:ubiquitin-dependent protein catabolic process via the N-end rule pathway"/>
    <property type="evidence" value="ECO:0007669"/>
    <property type="project" value="UniProtKB-UniRule"/>
</dbReference>
<keyword evidence="5 10" id="KW-0863">Zinc-finger</keyword>
<dbReference type="PANTHER" id="PTHR21497:SF24">
    <property type="entry name" value="E3 UBIQUITIN-PROTEIN LIGASE UBR1"/>
    <property type="match status" value="1"/>
</dbReference>
<dbReference type="SMART" id="SM00396">
    <property type="entry name" value="ZnF_UBR1"/>
    <property type="match status" value="1"/>
</dbReference>
<comment type="similarity">
    <text evidence="8 10">Belongs to the E3 ubiquitin-protein ligase UBR1-like family.</text>
</comment>
<feature type="zinc finger region" description="UBR-type" evidence="9">
    <location>
        <begin position="183"/>
        <end position="254"/>
    </location>
</feature>
<dbReference type="Pfam" id="PF02207">
    <property type="entry name" value="zf-UBR"/>
    <property type="match status" value="1"/>
</dbReference>
<evidence type="ECO:0000256" key="6">
    <source>
        <dbReference type="ARBA" id="ARBA00022786"/>
    </source>
</evidence>
<dbReference type="GO" id="GO:0008270">
    <property type="term" value="F:zinc ion binding"/>
    <property type="evidence" value="ECO:0007669"/>
    <property type="project" value="UniProtKB-UniRule"/>
</dbReference>
<dbReference type="EMBL" id="GL376573">
    <property type="status" value="NOT_ANNOTATED_CDS"/>
    <property type="molecule type" value="Genomic_DNA"/>
</dbReference>
<evidence type="ECO:0000256" key="11">
    <source>
        <dbReference type="SAM" id="MobiDB-lite"/>
    </source>
</evidence>
<evidence type="ECO:0000256" key="9">
    <source>
        <dbReference type="PROSITE-ProRule" id="PRU00508"/>
    </source>
</evidence>
<name>K3WLB5_GLOUD</name>
<dbReference type="Pfam" id="PF18995">
    <property type="entry name" value="PRT6_C"/>
    <property type="match status" value="1"/>
</dbReference>
<feature type="region of interest" description="Disordered" evidence="11">
    <location>
        <begin position="1533"/>
        <end position="1559"/>
    </location>
</feature>
<reference evidence="14" key="1">
    <citation type="journal article" date="2010" name="Genome Biol.">
        <title>Genome sequence of the necrotrophic plant pathogen Pythium ultimum reveals original pathogenicity mechanisms and effector repertoire.</title>
        <authorList>
            <person name="Levesque C.A."/>
            <person name="Brouwer H."/>
            <person name="Cano L."/>
            <person name="Hamilton J.P."/>
            <person name="Holt C."/>
            <person name="Huitema E."/>
            <person name="Raffaele S."/>
            <person name="Robideau G.P."/>
            <person name="Thines M."/>
            <person name="Win J."/>
            <person name="Zerillo M.M."/>
            <person name="Beakes G.W."/>
            <person name="Boore J.L."/>
            <person name="Busam D."/>
            <person name="Dumas B."/>
            <person name="Ferriera S."/>
            <person name="Fuerstenberg S.I."/>
            <person name="Gachon C.M."/>
            <person name="Gaulin E."/>
            <person name="Govers F."/>
            <person name="Grenville-Briggs L."/>
            <person name="Horner N."/>
            <person name="Hostetler J."/>
            <person name="Jiang R.H."/>
            <person name="Johnson J."/>
            <person name="Krajaejun T."/>
            <person name="Lin H."/>
            <person name="Meijer H.J."/>
            <person name="Moore B."/>
            <person name="Morris P."/>
            <person name="Phuntmart V."/>
            <person name="Puiu D."/>
            <person name="Shetty J."/>
            <person name="Stajich J.E."/>
            <person name="Tripathy S."/>
            <person name="Wawra S."/>
            <person name="van West P."/>
            <person name="Whitty B.R."/>
            <person name="Coutinho P.M."/>
            <person name="Henrissat B."/>
            <person name="Martin F."/>
            <person name="Thomas P.D."/>
            <person name="Tyler B.M."/>
            <person name="De Vries R.P."/>
            <person name="Kamoun S."/>
            <person name="Yandell M."/>
            <person name="Tisserat N."/>
            <person name="Buell C.R."/>
        </authorList>
    </citation>
    <scope>NUCLEOTIDE SEQUENCE</scope>
    <source>
        <strain evidence="14">DAOM:BR144</strain>
    </source>
</reference>
<evidence type="ECO:0000256" key="5">
    <source>
        <dbReference type="ARBA" id="ARBA00022771"/>
    </source>
</evidence>
<evidence type="ECO:0000313" key="14">
    <source>
        <dbReference type="Proteomes" id="UP000019132"/>
    </source>
</evidence>
<dbReference type="VEuPathDB" id="FungiDB:PYU1_G005746"/>
<reference evidence="13" key="3">
    <citation type="submission" date="2015-02" db="UniProtKB">
        <authorList>
            <consortium name="EnsemblProtists"/>
        </authorList>
    </citation>
    <scope>IDENTIFICATION</scope>
    <source>
        <strain evidence="13">DAOM BR144</strain>
    </source>
</reference>
<evidence type="ECO:0000256" key="3">
    <source>
        <dbReference type="ARBA" id="ARBA00022679"/>
    </source>
</evidence>
<dbReference type="InParanoid" id="K3WLB5"/>
<dbReference type="InterPro" id="IPR044046">
    <property type="entry name" value="E3_ligase_UBR-like_C"/>
</dbReference>
<feature type="domain" description="UBR-type" evidence="12">
    <location>
        <begin position="183"/>
        <end position="254"/>
    </location>
</feature>
<feature type="region of interest" description="Disordered" evidence="11">
    <location>
        <begin position="1325"/>
        <end position="1368"/>
    </location>
</feature>
<accession>K3WLB5</accession>
<dbReference type="GO" id="GO:0061630">
    <property type="term" value="F:ubiquitin protein ligase activity"/>
    <property type="evidence" value="ECO:0007669"/>
    <property type="project" value="UniProtKB-UniRule"/>
</dbReference>
<sequence length="2112" mass="236020">MEPSDQGAGSGHERGPRPQLRSPQQAGRTEEEDVEQRSGGSTLLLPRAQWGEFPLSESLSVELIAPPNTQNSRELSDSESMAIDAAGWNNYGVVSSYSVRGDEGGTHDLVSDEQNEEEDTEMNENVLHVREILADMLSGETAASALAASEKEREEREKLQLYQLRCCVLDDANLEGLEKLPKRMCAYEFKPGDIAWNCRVCQVDETCVMCNDCFISSDHDDHEVFFYYTHSGGCCDCGDTEAWAPEGFCTSHKGAQDADPLRFLPHDILVNSRDCLGEVMKFVLDTIEEARFAYVIDEFGVEKARQKLALAPSDARYSIVVHYSEYFSNAQEFTTALSLAHPVLPFQMKKLDEIVNQRQGIVRSKATREEAIELVDALYAHGIFASIVSNDYKAKLQVLTSLLHWLVSMANLSDGICRLVCEQFTLYRYRKNSSYTGADGDTSSVNYPSLRAVILADSFLPKNGSDALHSLLMALLADPSFKKSFAIAFTSSYPQLYREFVAGVGSVSSTILTFGVQFFNRASFVKLLASEYGLLEVITETVLETLRRRPKKDLMMIPFDGAWDSLACVLHPDKNTQISIWDLLALGIQRSGSATLQHVDLQALEREAHTVGLHVRKPMQLSRFLSLPSDTEIPGRCELDVNSPVFLHRRYLCGLLDLRYALQIEGVSEAFISEKNGSRYAEYLLYLSYVQGIGSEARRLGDHVETESRAWLFAVEFASTVSDVFMLIILNAFKTSEAHQGPRTAAQLQDLIAKITKPMLDAYYFWLASAGKYFPPPDYMVGDILRPDQVETSVSCHFPLHRTIAQLVRTLSNSSLGLELFYSLLQIPAKCADESVWVHDNDSAIGYWHRVHLIEPVLQAIVWDAQVHCGMWVRNGSSIISHSMNYGEPPFCTRFRDVDLLLLQFGFHLLGVDWMMRSILNRFDIEEWFEPGDSSSDSSSSAELMATECLTLLCQLASELPPKVSSEDPLRSLTPYLRREIVQRLCVGPCAHSDLSKIATEFFLAHENLFPNNFSSGPILDQILKELCVPPPLASASAFGGGDATGGKFQYRLKPELFAEYNPTFIHLSRKQHEFAHENWFQQRLRSSKARESQQEDGSPNNTHSSWLDFPMVNTFLPCPKGFRTTRIAILHPEARRLVYEAFWKASTDPQSSLSVLSRTVHLFTLQLYVIEEIRYVASMPMGVESDKKYLDEAIGLVDSFIGWVAQASEHHDAKLRPSMLDLLLKLNPWSVSSGGENMVSLDGDQKHEIGRGVDWLLHRLARIDDACRDLILKYQLTQKASKEEEDRKAKLAQRRKEAQMRAMLQMQKQQAAFAEQMKAMMGDGGAGRVGGDDDDDSVADGDASLLTTASSTKEQGTNVDADTDDVDMDGETAARGDDEGLPECAMCHSVESEDSFMCYIGFAQCSPVLSRLNGGTQGRSLSTPIDEMHVGEDVPIHVRLCGHSVHHTCWKSYHESQFQRAITGGHHRHALNAVDVTKNEFLCPLCKSISNVLIPTTANELDSTSLAMDTTGESSLISQQAMIQWLSRNGEVKEPEDDDDMEQKADFPSSSNADAPMKWGENTTQKRWLEQGLSSLCMAIHRVACGAMQQSRPERFTASGCNALYHTLLCTFLSTQENDQIKPEQRLLQAMRFVPQMLDQLARPKPAPDTSASGLLKQVYHLLYYGGSVVLKDGTIVLENEHPSTQTQTRKQSQWGKVRCPAKPLLLNHLGSVLVRGFLLANSETDAVCICRFAVLARVVQTLVWYAITRKEEFTDSMADQLEYSEINVAFFIESFFEDDKLRDVDAAANQLVGLLRECTAMCAETFPQVLEPVEDPRRLLNVVACEIVPMVRVAAFLLQSRFPNAATASAKPSSITAADVRALGFIKMSDVTAVDSGLRPVVSRWVQRFTTAYTEMNDPHAILPQWLTGANTDKAPGKRLTQSSILGRDLHTMHSTISLSASGASRTRYLRSLPRAYVKFYSELAKRKCDSCHQFPARPAVCLLCGTLLCAANTCPATKSDNGYREESNPGACTVHAKKCGRGSGMFLLVLEGAVLLVYWKLSAYVGSLYVDEYGEEFGERNRELNKGRPLYLNEERRARLLRLWLRHEIPYEVVKIQNSSERVIRNSHY</sequence>
<dbReference type="PROSITE" id="PS51157">
    <property type="entry name" value="ZF_UBR"/>
    <property type="match status" value="1"/>
</dbReference>
<feature type="region of interest" description="Disordered" evidence="11">
    <location>
        <begin position="1"/>
        <end position="45"/>
    </location>
</feature>
<keyword evidence="3 10" id="KW-0808">Transferase</keyword>
<evidence type="ECO:0000256" key="1">
    <source>
        <dbReference type="ARBA" id="ARBA00000900"/>
    </source>
</evidence>
<keyword evidence="14" id="KW-1185">Reference proteome</keyword>
<feature type="compositionally biased region" description="Polar residues" evidence="11">
    <location>
        <begin position="1346"/>
        <end position="1359"/>
    </location>
</feature>
<dbReference type="Gene3D" id="2.10.110.30">
    <property type="match status" value="1"/>
</dbReference>
<dbReference type="InterPro" id="IPR003126">
    <property type="entry name" value="Znf_UBR"/>
</dbReference>
<dbReference type="eggNOG" id="KOG1140">
    <property type="taxonomic scope" value="Eukaryota"/>
</dbReference>
<evidence type="ECO:0000256" key="8">
    <source>
        <dbReference type="ARBA" id="ARBA00046341"/>
    </source>
</evidence>
<evidence type="ECO:0000259" key="12">
    <source>
        <dbReference type="PROSITE" id="PS51157"/>
    </source>
</evidence>
<dbReference type="FunFam" id="2.10.110.30:FF:000002">
    <property type="entry name" value="Putative e3 ubiquitin-protein ligase ubr3"/>
    <property type="match status" value="1"/>
</dbReference>
<dbReference type="PANTHER" id="PTHR21497">
    <property type="entry name" value="UBIQUITIN LIGASE E3 ALPHA-RELATED"/>
    <property type="match status" value="1"/>
</dbReference>
<feature type="compositionally biased region" description="Polar residues" evidence="11">
    <location>
        <begin position="1096"/>
        <end position="1106"/>
    </location>
</feature>
<dbReference type="CDD" id="cd19673">
    <property type="entry name" value="UBR-box_UBR3"/>
    <property type="match status" value="1"/>
</dbReference>
<dbReference type="UniPathway" id="UPA00143"/>
<keyword evidence="7 10" id="KW-0862">Zinc</keyword>
<dbReference type="OMA" id="EQLPKRM"/>
<dbReference type="GO" id="GO:0016567">
    <property type="term" value="P:protein ubiquitination"/>
    <property type="evidence" value="ECO:0007669"/>
    <property type="project" value="UniProtKB-UniRule"/>
</dbReference>
<feature type="region of interest" description="Disordered" evidence="11">
    <location>
        <begin position="1086"/>
        <end position="1106"/>
    </location>
</feature>
<evidence type="ECO:0000256" key="4">
    <source>
        <dbReference type="ARBA" id="ARBA00022723"/>
    </source>
</evidence>
<keyword evidence="6 10" id="KW-0833">Ubl conjugation pathway</keyword>
<dbReference type="GO" id="GO:0005737">
    <property type="term" value="C:cytoplasm"/>
    <property type="evidence" value="ECO:0007669"/>
    <property type="project" value="TreeGrafter"/>
</dbReference>
<evidence type="ECO:0000256" key="2">
    <source>
        <dbReference type="ARBA" id="ARBA00004906"/>
    </source>
</evidence>
<dbReference type="EC" id="2.3.2.27" evidence="10"/>
<comment type="catalytic activity">
    <reaction evidence="1 10">
        <text>S-ubiquitinyl-[E2 ubiquitin-conjugating enzyme]-L-cysteine + [acceptor protein]-L-lysine = [E2 ubiquitin-conjugating enzyme]-L-cysteine + N(6)-ubiquitinyl-[acceptor protein]-L-lysine.</text>
        <dbReference type="EC" id="2.3.2.27"/>
    </reaction>
</comment>
<dbReference type="GO" id="GO:0000151">
    <property type="term" value="C:ubiquitin ligase complex"/>
    <property type="evidence" value="ECO:0007669"/>
    <property type="project" value="TreeGrafter"/>
</dbReference>
<reference evidence="14" key="2">
    <citation type="submission" date="2010-04" db="EMBL/GenBank/DDBJ databases">
        <authorList>
            <person name="Buell R."/>
            <person name="Hamilton J."/>
            <person name="Hostetler J."/>
        </authorList>
    </citation>
    <scope>NUCLEOTIDE SEQUENCE [LARGE SCALE GENOMIC DNA]</scope>
    <source>
        <strain evidence="14">DAOM:BR144</strain>
    </source>
</reference>
<evidence type="ECO:0000313" key="13">
    <source>
        <dbReference type="EnsemblProtists" id="PYU1_T005757"/>
    </source>
</evidence>